<reference evidence="2" key="1">
    <citation type="submission" date="2019-10" db="EMBL/GenBank/DDBJ databases">
        <title>Draft genome sequece of Microseira wollei NIES-4236.</title>
        <authorList>
            <person name="Yamaguchi H."/>
            <person name="Suzuki S."/>
            <person name="Kawachi M."/>
        </authorList>
    </citation>
    <scope>NUCLEOTIDE SEQUENCE</scope>
    <source>
        <strain evidence="2">NIES-4236</strain>
    </source>
</reference>
<dbReference type="InterPro" id="IPR016187">
    <property type="entry name" value="CTDL_fold"/>
</dbReference>
<dbReference type="GO" id="GO:0120147">
    <property type="term" value="F:formylglycine-generating oxidase activity"/>
    <property type="evidence" value="ECO:0007669"/>
    <property type="project" value="TreeGrafter"/>
</dbReference>
<feature type="domain" description="Sulfatase-modifying factor enzyme-like" evidence="1">
    <location>
        <begin position="137"/>
        <end position="372"/>
    </location>
</feature>
<protein>
    <recommendedName>
        <fullName evidence="1">Sulfatase-modifying factor enzyme-like domain-containing protein</fullName>
    </recommendedName>
</protein>
<dbReference type="InterPro" id="IPR051043">
    <property type="entry name" value="Sulfatase_Mod_Factor_Kinase"/>
</dbReference>
<dbReference type="PANTHER" id="PTHR23150">
    <property type="entry name" value="SULFATASE MODIFYING FACTOR 1, 2"/>
    <property type="match status" value="1"/>
</dbReference>
<evidence type="ECO:0000313" key="3">
    <source>
        <dbReference type="Proteomes" id="UP001050975"/>
    </source>
</evidence>
<dbReference type="AlphaFoldDB" id="A0AAV3X6N3"/>
<proteinExistence type="predicted"/>
<dbReference type="PANTHER" id="PTHR23150:SF19">
    <property type="entry name" value="FORMYLGLYCINE-GENERATING ENZYME"/>
    <property type="match status" value="1"/>
</dbReference>
<dbReference type="SUPFAM" id="SSF56436">
    <property type="entry name" value="C-type lectin-like"/>
    <property type="match status" value="1"/>
</dbReference>
<accession>A0AAV3X6N3</accession>
<sequence>MAENPNQPKEYDAVLGGQNSPPIYAAVLGGIEGVKKRLASPVVEVRIAALSDALKYGEKGLNLVLQALQDESMQMKFAAYSLLKDRQEPTVKQQLDKILPLFDFEVVTVDAFGKINSRRRHYAQYFTEDLGDGVSLEMVLIPGGTFLMGSPATEKGRDDNESPQHQVTVDTFFMGKFLVTQAQWKAVAAFPQININLNPDPSYFKGKNLPLEHISWNEAQEFCARLAKKTGKIYRLPSEAEWEYACRAGTTTPFHFGETITTDLANYSGHTYASEPTGNRCSQTTEVGIFPPNAFGLYDMHGNVNEWCADHWHDNYDGAPSNGSVWELGRNDTYRLLRGGSWSQPPKYCRSAIRNADLAGNSHSFNHDFRVVCAAAWTH</sequence>
<dbReference type="InterPro" id="IPR005532">
    <property type="entry name" value="SUMF_dom"/>
</dbReference>
<gene>
    <name evidence="2" type="ORF">MiSe_06200</name>
</gene>
<dbReference type="InterPro" id="IPR042095">
    <property type="entry name" value="SUMF_sf"/>
</dbReference>
<keyword evidence="3" id="KW-1185">Reference proteome</keyword>
<name>A0AAV3X6N3_9CYAN</name>
<organism evidence="2 3">
    <name type="scientific">Microseira wollei NIES-4236</name>
    <dbReference type="NCBI Taxonomy" id="2530354"/>
    <lineage>
        <taxon>Bacteria</taxon>
        <taxon>Bacillati</taxon>
        <taxon>Cyanobacteriota</taxon>
        <taxon>Cyanophyceae</taxon>
        <taxon>Oscillatoriophycideae</taxon>
        <taxon>Aerosakkonematales</taxon>
        <taxon>Aerosakkonemataceae</taxon>
        <taxon>Microseira</taxon>
    </lineage>
</organism>
<dbReference type="RefSeq" id="WP_307731158.1">
    <property type="nucleotide sequence ID" value="NZ_BLAY01000005.1"/>
</dbReference>
<dbReference type="Gene3D" id="3.90.1580.10">
    <property type="entry name" value="paralog of FGE (formylglycine-generating enzyme)"/>
    <property type="match status" value="1"/>
</dbReference>
<evidence type="ECO:0000259" key="1">
    <source>
        <dbReference type="Pfam" id="PF03781"/>
    </source>
</evidence>
<dbReference type="Pfam" id="PF03781">
    <property type="entry name" value="FGE-sulfatase"/>
    <property type="match status" value="1"/>
</dbReference>
<evidence type="ECO:0000313" key="2">
    <source>
        <dbReference type="EMBL" id="GET35872.1"/>
    </source>
</evidence>
<comment type="caution">
    <text evidence="2">The sequence shown here is derived from an EMBL/GenBank/DDBJ whole genome shotgun (WGS) entry which is preliminary data.</text>
</comment>
<dbReference type="EMBL" id="BLAY01000005">
    <property type="protein sequence ID" value="GET35872.1"/>
    <property type="molecule type" value="Genomic_DNA"/>
</dbReference>
<dbReference type="Proteomes" id="UP001050975">
    <property type="component" value="Unassembled WGS sequence"/>
</dbReference>